<evidence type="ECO:0000259" key="2">
    <source>
        <dbReference type="PROSITE" id="PS50004"/>
    </source>
</evidence>
<dbReference type="SUPFAM" id="SSF49562">
    <property type="entry name" value="C2 domain (Calcium/lipid-binding domain, CaLB)"/>
    <property type="match status" value="1"/>
</dbReference>
<dbReference type="Pfam" id="PF00168">
    <property type="entry name" value="C2"/>
    <property type="match status" value="1"/>
</dbReference>
<dbReference type="PROSITE" id="PS50004">
    <property type="entry name" value="C2"/>
    <property type="match status" value="1"/>
</dbReference>
<feature type="region of interest" description="Disordered" evidence="1">
    <location>
        <begin position="528"/>
        <end position="550"/>
    </location>
</feature>
<keyword evidence="4" id="KW-1185">Reference proteome</keyword>
<gene>
    <name evidence="3" type="ORF">BaRGS_00008334</name>
</gene>
<dbReference type="AlphaFoldDB" id="A0ABD0LN09"/>
<sequence length="1096" mass="120155">MPGRLKVRLLAARDLPVMDRASDLTDAFVEVRFAGEMFKTEVCKKSLNPQWNSEWFKFEVDDEVLQDEPLDIRVLDYDTYSAHDAIGKVYIDLNPLLTRDLPYVISGWFPIYDTMHGIRGELNVQVKVELFSDFNKFRQSSCGIQFFCTASVPSGYRLQGVQGFVEELVVNDDPEYQWIDKIRTPRASNEARQRLFSKLTGGLQRKVGVKVLEMGGNAVLGYTQNFDLEGESGIVVRAIGTAVTIGRLPAIPPSPLGQSPLKDPGFVFGSFEDKGHLGGAIVGHDRGHHEGQGHRQSQELEHEVYDPDAIFSSSSPLPEDSVSSGSPPLPSNRHSVSPVRTTGAVATNRDRRLSDSDVGSPPGGNSLAGSRSSGINMSSAPRAVLSRATINQQNIALLEYPFFTMRSFPPGFIVSLGSMVSARSVKLLDKIHNPGEWRVHIENVFYQIHFSESALRNQRQRDMWWGEIRTEIRSHARSMNCHAVLGYIEQTTICGDIIILSASGTAARISFDLEQGSQGTQLLQPTVLAPGPTVSGDQQHSSEREKDKEKRLTVDIGLANQLAQIRLAGNIEGPEELADNCALCHIPYRTSTLPFPVNLSPCAFCKKKKVPDILFTTIDPPKEIPILSHGSLIQARVIRSKSKGKGSETAAREVSDSLPFLEYELHSQLLNKLKMRGLNALFGLKIQICLGETMIAALATGTGVFLGAMPQPPVPKLSTQVQVATAEETRDLAELQARITDVVQQHRDRLNTEIAEETGLDHSPHGAHTDDSDEEQSDLEVSFLGKDTFILEVDDPKDEIISLILKDCRPPAGFEVCNTQFPPGVSTDRLLGHAQMFTQMAEVRYLPQINTKVEFADIFDMLLRRMCFKLRRLAPCCLTDLNFTMEIPDEDEVQVAVTGCCLSLGESQSQNATLLSVPSASSSARQSPRPTGQQDEMMFNMEVDTDSKEPSTAGPQAGQAQPPSFTLGASPVATNPKPHVGVELTPLPTVIGGKIIKYLGNYNFFLIRESTSVKECGGLGGFMQSFIGEVMAIVRGHVAALGGNALVGYQMNHCVLFSSLHKNQAQCLINVCGDAVQISYDNEPVCVELPTVPDTS</sequence>
<dbReference type="Gene3D" id="2.60.40.150">
    <property type="entry name" value="C2 domain"/>
    <property type="match status" value="1"/>
</dbReference>
<dbReference type="Proteomes" id="UP001519460">
    <property type="component" value="Unassembled WGS sequence"/>
</dbReference>
<feature type="domain" description="C2" evidence="2">
    <location>
        <begin position="1"/>
        <end position="109"/>
    </location>
</feature>
<dbReference type="InterPro" id="IPR038983">
    <property type="entry name" value="C2CD5"/>
</dbReference>
<dbReference type="InterPro" id="IPR035892">
    <property type="entry name" value="C2_domain_sf"/>
</dbReference>
<feature type="compositionally biased region" description="Polar residues" evidence="1">
    <location>
        <begin position="367"/>
        <end position="376"/>
    </location>
</feature>
<comment type="caution">
    <text evidence="3">The sequence shown here is derived from an EMBL/GenBank/DDBJ whole genome shotgun (WGS) entry which is preliminary data.</text>
</comment>
<dbReference type="Pfam" id="PF23028">
    <property type="entry name" value="YbjQ_3"/>
    <property type="match status" value="1"/>
</dbReference>
<feature type="region of interest" description="Disordered" evidence="1">
    <location>
        <begin position="913"/>
        <end position="972"/>
    </location>
</feature>
<evidence type="ECO:0000256" key="1">
    <source>
        <dbReference type="SAM" id="MobiDB-lite"/>
    </source>
</evidence>
<dbReference type="Pfam" id="PF23128">
    <property type="entry name" value="YbjQ_4"/>
    <property type="match status" value="1"/>
</dbReference>
<dbReference type="CDD" id="cd08688">
    <property type="entry name" value="C2_KIAA0528-like"/>
    <property type="match status" value="1"/>
</dbReference>
<dbReference type="InterPro" id="IPR057815">
    <property type="entry name" value="C2CD5_C"/>
</dbReference>
<feature type="compositionally biased region" description="Low complexity" evidence="1">
    <location>
        <begin position="312"/>
        <end position="326"/>
    </location>
</feature>
<dbReference type="InterPro" id="IPR056431">
    <property type="entry name" value="C2CD5_YbjQ-rel_dom"/>
</dbReference>
<evidence type="ECO:0000313" key="3">
    <source>
        <dbReference type="EMBL" id="KAK7500427.1"/>
    </source>
</evidence>
<name>A0ABD0LN09_9CAEN</name>
<reference evidence="3 4" key="1">
    <citation type="journal article" date="2023" name="Sci. Data">
        <title>Genome assembly of the Korean intertidal mud-creeper Batillaria attramentaria.</title>
        <authorList>
            <person name="Patra A.K."/>
            <person name="Ho P.T."/>
            <person name="Jun S."/>
            <person name="Lee S.J."/>
            <person name="Kim Y."/>
            <person name="Won Y.J."/>
        </authorList>
    </citation>
    <scope>NUCLEOTIDE SEQUENCE [LARGE SCALE GENOMIC DNA]</scope>
    <source>
        <strain evidence="3">Wonlab-2016</strain>
    </source>
</reference>
<feature type="region of interest" description="Disordered" evidence="1">
    <location>
        <begin position="756"/>
        <end position="777"/>
    </location>
</feature>
<proteinExistence type="predicted"/>
<dbReference type="InterPro" id="IPR056430">
    <property type="entry name" value="C2CD5_YbjQ-like_dom"/>
</dbReference>
<dbReference type="PANTHER" id="PTHR37412">
    <property type="entry name" value="C2 DOMAIN-CONTAINING PROTEIN 5"/>
    <property type="match status" value="1"/>
</dbReference>
<dbReference type="PANTHER" id="PTHR37412:SF2">
    <property type="entry name" value="C2 DOMAIN-CONTAINING PROTEIN 5"/>
    <property type="match status" value="1"/>
</dbReference>
<feature type="compositionally biased region" description="Basic and acidic residues" evidence="1">
    <location>
        <begin position="540"/>
        <end position="550"/>
    </location>
</feature>
<dbReference type="EMBL" id="JACVVK020000037">
    <property type="protein sequence ID" value="KAK7500427.1"/>
    <property type="molecule type" value="Genomic_DNA"/>
</dbReference>
<feature type="compositionally biased region" description="Low complexity" evidence="1">
    <location>
        <begin position="916"/>
        <end position="930"/>
    </location>
</feature>
<feature type="compositionally biased region" description="Basic and acidic residues" evidence="1">
    <location>
        <begin position="283"/>
        <end position="305"/>
    </location>
</feature>
<feature type="compositionally biased region" description="Basic and acidic residues" evidence="1">
    <location>
        <begin position="759"/>
        <end position="770"/>
    </location>
</feature>
<evidence type="ECO:0000313" key="4">
    <source>
        <dbReference type="Proteomes" id="UP001519460"/>
    </source>
</evidence>
<accession>A0ABD0LN09</accession>
<dbReference type="SMART" id="SM00239">
    <property type="entry name" value="C2"/>
    <property type="match status" value="1"/>
</dbReference>
<organism evidence="3 4">
    <name type="scientific">Batillaria attramentaria</name>
    <dbReference type="NCBI Taxonomy" id="370345"/>
    <lineage>
        <taxon>Eukaryota</taxon>
        <taxon>Metazoa</taxon>
        <taxon>Spiralia</taxon>
        <taxon>Lophotrochozoa</taxon>
        <taxon>Mollusca</taxon>
        <taxon>Gastropoda</taxon>
        <taxon>Caenogastropoda</taxon>
        <taxon>Sorbeoconcha</taxon>
        <taxon>Cerithioidea</taxon>
        <taxon>Batillariidae</taxon>
        <taxon>Batillaria</taxon>
    </lineage>
</organism>
<feature type="region of interest" description="Disordered" evidence="1">
    <location>
        <begin position="278"/>
        <end position="376"/>
    </location>
</feature>
<protein>
    <recommendedName>
        <fullName evidence="2">C2 domain-containing protein</fullName>
    </recommendedName>
</protein>
<dbReference type="InterPro" id="IPR037785">
    <property type="entry name" value="C2_C2CD5"/>
</dbReference>
<dbReference type="InterPro" id="IPR000008">
    <property type="entry name" value="C2_dom"/>
</dbReference>
<dbReference type="Pfam" id="PF23025">
    <property type="entry name" value="YbjQ_2"/>
    <property type="match status" value="3"/>
</dbReference>